<evidence type="ECO:0000313" key="3">
    <source>
        <dbReference type="Proteomes" id="UP001156601"/>
    </source>
</evidence>
<gene>
    <name evidence="2" type="ORF">GCM10007852_24830</name>
</gene>
<comment type="caution">
    <text evidence="2">The sequence shown here is derived from an EMBL/GenBank/DDBJ whole genome shotgun (WGS) entry which is preliminary data.</text>
</comment>
<evidence type="ECO:0000313" key="2">
    <source>
        <dbReference type="EMBL" id="GLR71575.1"/>
    </source>
</evidence>
<reference evidence="2" key="2">
    <citation type="submission" date="2023-01" db="EMBL/GenBank/DDBJ databases">
        <title>Draft genome sequence of Agaribacter marinus strain NBRC 110023.</title>
        <authorList>
            <person name="Sun Q."/>
            <person name="Mori K."/>
        </authorList>
    </citation>
    <scope>NUCLEOTIDE SEQUENCE</scope>
    <source>
        <strain evidence="2">NBRC 110023</strain>
    </source>
</reference>
<proteinExistence type="predicted"/>
<dbReference type="Gene3D" id="3.40.390.10">
    <property type="entry name" value="Collagenase (Catalytic Domain)"/>
    <property type="match status" value="1"/>
</dbReference>
<accession>A0AA37T559</accession>
<dbReference type="SUPFAM" id="SSF55486">
    <property type="entry name" value="Metalloproteases ('zincins'), catalytic domain"/>
    <property type="match status" value="1"/>
</dbReference>
<evidence type="ECO:0000259" key="1">
    <source>
        <dbReference type="Pfam" id="PF14521"/>
    </source>
</evidence>
<name>A0AA37T559_9ALTE</name>
<dbReference type="Proteomes" id="UP001156601">
    <property type="component" value="Unassembled WGS sequence"/>
</dbReference>
<dbReference type="EMBL" id="BSOT01000006">
    <property type="protein sequence ID" value="GLR71575.1"/>
    <property type="molecule type" value="Genomic_DNA"/>
</dbReference>
<protein>
    <recommendedName>
        <fullName evidence="1">Lysine-specific metallo-endopeptidase domain-containing protein</fullName>
    </recommendedName>
</protein>
<reference evidence="2" key="1">
    <citation type="journal article" date="2014" name="Int. J. Syst. Evol. Microbiol.">
        <title>Complete genome sequence of Corynebacterium casei LMG S-19264T (=DSM 44701T), isolated from a smear-ripened cheese.</title>
        <authorList>
            <consortium name="US DOE Joint Genome Institute (JGI-PGF)"/>
            <person name="Walter F."/>
            <person name="Albersmeier A."/>
            <person name="Kalinowski J."/>
            <person name="Ruckert C."/>
        </authorList>
    </citation>
    <scope>NUCLEOTIDE SEQUENCE</scope>
    <source>
        <strain evidence="2">NBRC 110023</strain>
    </source>
</reference>
<keyword evidence="3" id="KW-1185">Reference proteome</keyword>
<dbReference type="AlphaFoldDB" id="A0AA37T559"/>
<dbReference type="InterPro" id="IPR024079">
    <property type="entry name" value="MetalloPept_cat_dom_sf"/>
</dbReference>
<dbReference type="Pfam" id="PF14521">
    <property type="entry name" value="Aspzincin_M35"/>
    <property type="match status" value="1"/>
</dbReference>
<dbReference type="InterPro" id="IPR029463">
    <property type="entry name" value="Lys_MEP"/>
</dbReference>
<dbReference type="GO" id="GO:0004222">
    <property type="term" value="F:metalloendopeptidase activity"/>
    <property type="evidence" value="ECO:0007669"/>
    <property type="project" value="InterPro"/>
</dbReference>
<sequence>MPLKPFSEEFNYQKSILDGYTDKYTAPLKNVMLAIKSIMVSDGFDRKFSGQLDGLRLALLAKEREKIYLSVGADTSKAMTDTQVILASLVKFLRHVYLIKAQGSQEVWVISTPKIFSKYISNELYDVRNNPVLLAASIAEVDERFTSQQKKALGEATNVAMKWCQATLIELSLAHLSSKSRAKRIVRRWFVGNKLDETEVDKCITKLIAGIRKVVSVISSNKIIFTDMPTIRSSTDAKDKGLAAALAFVYAGNYEKIPIIYIENGFFSNNSIMPDRDYWALTVIHEITHLELSTKDHKYDFDGLRPDKNLTPAQAIENADSWAYFCANAAKALSNNSLNKVLNKP</sequence>
<feature type="domain" description="Lysine-specific metallo-endopeptidase" evidence="1">
    <location>
        <begin position="177"/>
        <end position="326"/>
    </location>
</feature>
<dbReference type="RefSeq" id="WP_284217925.1">
    <property type="nucleotide sequence ID" value="NZ_BSOT01000006.1"/>
</dbReference>
<organism evidence="2 3">
    <name type="scientific">Agaribacter marinus</name>
    <dbReference type="NCBI Taxonomy" id="1431249"/>
    <lineage>
        <taxon>Bacteria</taxon>
        <taxon>Pseudomonadati</taxon>
        <taxon>Pseudomonadota</taxon>
        <taxon>Gammaproteobacteria</taxon>
        <taxon>Alteromonadales</taxon>
        <taxon>Alteromonadaceae</taxon>
        <taxon>Agaribacter</taxon>
    </lineage>
</organism>